<gene>
    <name evidence="1" type="ORF">GAO09_15190</name>
</gene>
<dbReference type="EMBL" id="WIXI01000044">
    <property type="protein sequence ID" value="MQY47381.1"/>
    <property type="molecule type" value="Genomic_DNA"/>
</dbReference>
<protein>
    <submittedName>
        <fullName evidence="1">Uncharacterized protein</fullName>
    </submittedName>
</protein>
<reference evidence="1 2" key="1">
    <citation type="submission" date="2019-11" db="EMBL/GenBank/DDBJ databases">
        <title>Genome analysis of Rhizobacterium cereale a novel genus and species isolated from maize roots in North Spain.</title>
        <authorList>
            <person name="Menendez E."/>
            <person name="Flores-Felix J.D."/>
            <person name="Ramirez-Bahena M.-H."/>
            <person name="Igual J.M."/>
            <person name="Garcia-Fraile P."/>
            <person name="Peix A."/>
            <person name="Velazquez E."/>
        </authorList>
    </citation>
    <scope>NUCLEOTIDE SEQUENCE [LARGE SCALE GENOMIC DNA]</scope>
    <source>
        <strain evidence="1 2">RZME27</strain>
    </source>
</reference>
<keyword evidence="2" id="KW-1185">Reference proteome</keyword>
<dbReference type="Proteomes" id="UP000435138">
    <property type="component" value="Unassembled WGS sequence"/>
</dbReference>
<sequence length="91" mass="10257">MSTVIPVNANFAAYALENVRVVHHVGSKEQVKRIQKDADRNLRRAQNVGEIEEPGLIPPANISVDVMISDHPPQQQTTFRHVEAAYRELDE</sequence>
<accession>A0A6A8AF57</accession>
<evidence type="ECO:0000313" key="2">
    <source>
        <dbReference type="Proteomes" id="UP000435138"/>
    </source>
</evidence>
<dbReference type="AlphaFoldDB" id="A0A6A8AF57"/>
<comment type="caution">
    <text evidence="1">The sequence shown here is derived from an EMBL/GenBank/DDBJ whole genome shotgun (WGS) entry which is preliminary data.</text>
</comment>
<evidence type="ECO:0000313" key="1">
    <source>
        <dbReference type="EMBL" id="MQY47381.1"/>
    </source>
</evidence>
<organism evidence="1 2">
    <name type="scientific">Endobacterium cereale</name>
    <dbReference type="NCBI Taxonomy" id="2663029"/>
    <lineage>
        <taxon>Bacteria</taxon>
        <taxon>Pseudomonadati</taxon>
        <taxon>Pseudomonadota</taxon>
        <taxon>Alphaproteobacteria</taxon>
        <taxon>Hyphomicrobiales</taxon>
        <taxon>Rhizobiaceae</taxon>
        <taxon>Endobacterium</taxon>
    </lineage>
</organism>
<dbReference type="RefSeq" id="WP_153354832.1">
    <property type="nucleotide sequence ID" value="NZ_JAYKOO010000001.1"/>
</dbReference>
<name>A0A6A8AF57_9HYPH</name>
<proteinExistence type="predicted"/>